<dbReference type="GO" id="GO:0016853">
    <property type="term" value="F:isomerase activity"/>
    <property type="evidence" value="ECO:0007669"/>
    <property type="project" value="UniProtKB-KW"/>
</dbReference>
<sequence>MKLAPSLLFLLLLAACTPSQTQPESMNSVSTPKSYQFLVGTYTDSIHHGINYLYFSPDENLMTIETIAAGIANPSFVVSSKDGKKVFSLEEESGIQGGKVLSFSRNPETNELALLDQDDSQGDHPCHIALSPNEDFLILSNYTGGSLSVFRVSQGGQVDFVQKIQHTGKSVNKSRQEAPHVHSTLFDREGKRVLVADLGTDKIYVYDFNPSIAAPLSLSGELPMTPGDGPRHLAFSADGKEVLVVEEMSAMLDVFSYENGVLSPKQRLSLLDEGFEGAVGAAEIRLSPDGKHVYVSNRGEANTLSVFAKKSNGEYVRIQNIPSGGIIPRNFNLTDDGKYLLSAHQASNDIVIFERDAVSGTLSLTPWKATVHKPVYLHRLPN</sequence>
<dbReference type="PANTHER" id="PTHR30344">
    <property type="entry name" value="6-PHOSPHOGLUCONOLACTONASE-RELATED"/>
    <property type="match status" value="1"/>
</dbReference>
<dbReference type="InterPro" id="IPR011048">
    <property type="entry name" value="Haem_d1_sf"/>
</dbReference>
<dbReference type="GO" id="GO:0017057">
    <property type="term" value="F:6-phosphogluconolactonase activity"/>
    <property type="evidence" value="ECO:0007669"/>
    <property type="project" value="TreeGrafter"/>
</dbReference>
<feature type="chain" id="PRO_5016335220" evidence="3">
    <location>
        <begin position="22"/>
        <end position="382"/>
    </location>
</feature>
<feature type="signal peptide" evidence="3">
    <location>
        <begin position="1"/>
        <end position="21"/>
    </location>
</feature>
<dbReference type="GO" id="GO:0006006">
    <property type="term" value="P:glucose metabolic process"/>
    <property type="evidence" value="ECO:0007669"/>
    <property type="project" value="UniProtKB-KW"/>
</dbReference>
<dbReference type="InterPro" id="IPR050282">
    <property type="entry name" value="Cycloisomerase_2"/>
</dbReference>
<dbReference type="Gene3D" id="2.130.10.10">
    <property type="entry name" value="YVTN repeat-like/Quinoprotein amine dehydrogenase"/>
    <property type="match status" value="1"/>
</dbReference>
<proteinExistence type="inferred from homology"/>
<comment type="caution">
    <text evidence="4">The sequence shown here is derived from an EMBL/GenBank/DDBJ whole genome shotgun (WGS) entry which is preliminary data.</text>
</comment>
<evidence type="ECO:0000256" key="3">
    <source>
        <dbReference type="SAM" id="SignalP"/>
    </source>
</evidence>
<dbReference type="InterPro" id="IPR015943">
    <property type="entry name" value="WD40/YVTN_repeat-like_dom_sf"/>
</dbReference>
<comment type="similarity">
    <text evidence="1">Belongs to the cycloisomerase 2 family.</text>
</comment>
<dbReference type="OrthoDB" id="9790815at2"/>
<dbReference type="Proteomes" id="UP000248917">
    <property type="component" value="Unassembled WGS sequence"/>
</dbReference>
<protein>
    <submittedName>
        <fullName evidence="4">6-phosphogluconolactonase (Cycloisomerase 2 family)</fullName>
    </submittedName>
</protein>
<name>A0A326RLL3_9BACT</name>
<dbReference type="EMBL" id="QKTX01000015">
    <property type="protein sequence ID" value="PZV79060.1"/>
    <property type="molecule type" value="Genomic_DNA"/>
</dbReference>
<reference evidence="4 5" key="1">
    <citation type="submission" date="2018-06" db="EMBL/GenBank/DDBJ databases">
        <title>Genomic Encyclopedia of Archaeal and Bacterial Type Strains, Phase II (KMG-II): from individual species to whole genera.</title>
        <authorList>
            <person name="Goeker M."/>
        </authorList>
    </citation>
    <scope>NUCLEOTIDE SEQUENCE [LARGE SCALE GENOMIC DNA]</scope>
    <source>
        <strain evidence="4 5">T4</strain>
    </source>
</reference>
<dbReference type="RefSeq" id="WP_111394328.1">
    <property type="nucleotide sequence ID" value="NZ_QKTX01000015.1"/>
</dbReference>
<dbReference type="SUPFAM" id="SSF51004">
    <property type="entry name" value="C-terminal (heme d1) domain of cytochrome cd1-nitrite reductase"/>
    <property type="match status" value="1"/>
</dbReference>
<dbReference type="Pfam" id="PF10282">
    <property type="entry name" value="Lactonase"/>
    <property type="match status" value="1"/>
</dbReference>
<keyword evidence="2" id="KW-0119">Carbohydrate metabolism</keyword>
<dbReference type="AlphaFoldDB" id="A0A326RLL3"/>
<keyword evidence="4" id="KW-0413">Isomerase</keyword>
<gene>
    <name evidence="4" type="ORF">CLV31_11520</name>
</gene>
<evidence type="ECO:0000313" key="4">
    <source>
        <dbReference type="EMBL" id="PZV79060.1"/>
    </source>
</evidence>
<keyword evidence="3" id="KW-0732">Signal</keyword>
<dbReference type="PROSITE" id="PS51257">
    <property type="entry name" value="PROKAR_LIPOPROTEIN"/>
    <property type="match status" value="1"/>
</dbReference>
<accession>A0A326RLL3</accession>
<keyword evidence="2" id="KW-0313">Glucose metabolism</keyword>
<organism evidence="4 5">
    <name type="scientific">Algoriphagus aquaeductus</name>
    <dbReference type="NCBI Taxonomy" id="475299"/>
    <lineage>
        <taxon>Bacteria</taxon>
        <taxon>Pseudomonadati</taxon>
        <taxon>Bacteroidota</taxon>
        <taxon>Cytophagia</taxon>
        <taxon>Cytophagales</taxon>
        <taxon>Cyclobacteriaceae</taxon>
        <taxon>Algoriphagus</taxon>
    </lineage>
</organism>
<keyword evidence="5" id="KW-1185">Reference proteome</keyword>
<evidence type="ECO:0000256" key="2">
    <source>
        <dbReference type="ARBA" id="ARBA00022526"/>
    </source>
</evidence>
<evidence type="ECO:0000256" key="1">
    <source>
        <dbReference type="ARBA" id="ARBA00005564"/>
    </source>
</evidence>
<evidence type="ECO:0000313" key="5">
    <source>
        <dbReference type="Proteomes" id="UP000248917"/>
    </source>
</evidence>
<dbReference type="InterPro" id="IPR019405">
    <property type="entry name" value="Lactonase_7-beta_prop"/>
</dbReference>
<dbReference type="PANTHER" id="PTHR30344:SF1">
    <property type="entry name" value="6-PHOSPHOGLUCONOLACTONASE"/>
    <property type="match status" value="1"/>
</dbReference>